<dbReference type="Proteomes" id="UP000199705">
    <property type="component" value="Unassembled WGS sequence"/>
</dbReference>
<reference evidence="2" key="1">
    <citation type="submission" date="2016-10" db="EMBL/GenBank/DDBJ databases">
        <authorList>
            <person name="Varghese N."/>
            <person name="Submissions S."/>
        </authorList>
    </citation>
    <scope>NUCLEOTIDE SEQUENCE [LARGE SCALE GENOMIC DNA]</scope>
    <source>
        <strain evidence="2">Gh-67</strain>
    </source>
</reference>
<keyword evidence="2" id="KW-1185">Reference proteome</keyword>
<dbReference type="RefSeq" id="WP_091171637.1">
    <property type="nucleotide sequence ID" value="NZ_FNCG01000012.1"/>
</dbReference>
<sequence length="190" mass="21133">MSSHHIVREKQEPALLVLSMDTFDEEMLGQLLEWSPTVICSTGTAEKLDASGIKIDWIISDGDSGDLQSDVKVMPSGGDNAAGAALKYLVTHNYQAVNVITDVLDLKDFLFYADKINLVIFRERQKIYPVNSGFSKWKPAGEFIEVLSHPSGLQISGLETTGNNRYKTTHDGFFTLQFEQPFLFIAEDIA</sequence>
<name>A0A1G8ERF9_9SPHI</name>
<organism evidence="1 2">
    <name type="scientific">Mucilaginibacter gossypii</name>
    <dbReference type="NCBI Taxonomy" id="551996"/>
    <lineage>
        <taxon>Bacteria</taxon>
        <taxon>Pseudomonadati</taxon>
        <taxon>Bacteroidota</taxon>
        <taxon>Sphingobacteriia</taxon>
        <taxon>Sphingobacteriales</taxon>
        <taxon>Sphingobacteriaceae</taxon>
        <taxon>Mucilaginibacter</taxon>
    </lineage>
</organism>
<dbReference type="AlphaFoldDB" id="A0A1G8ERF9"/>
<keyword evidence="1" id="KW-0418">Kinase</keyword>
<dbReference type="STRING" id="551996.SAMN05192573_11226"/>
<gene>
    <name evidence="1" type="ORF">SAMN05192573_11226</name>
</gene>
<evidence type="ECO:0000313" key="1">
    <source>
        <dbReference type="EMBL" id="SDH72478.1"/>
    </source>
</evidence>
<accession>A0A1G8ERF9</accession>
<protein>
    <submittedName>
        <fullName evidence="1">Thiamine pyrophosphokinase</fullName>
    </submittedName>
</protein>
<dbReference type="GO" id="GO:0016301">
    <property type="term" value="F:kinase activity"/>
    <property type="evidence" value="ECO:0007669"/>
    <property type="project" value="UniProtKB-KW"/>
</dbReference>
<evidence type="ECO:0000313" key="2">
    <source>
        <dbReference type="Proteomes" id="UP000199705"/>
    </source>
</evidence>
<proteinExistence type="predicted"/>
<keyword evidence="1" id="KW-0808">Transferase</keyword>
<dbReference type="EMBL" id="FNCG01000012">
    <property type="protein sequence ID" value="SDH72478.1"/>
    <property type="molecule type" value="Genomic_DNA"/>
</dbReference>